<accession>A0A6N6K6U3</accession>
<comment type="caution">
    <text evidence="1">The sequence shown here is derived from an EMBL/GenBank/DDBJ whole genome shotgun (WGS) entry which is preliminary data.</text>
</comment>
<organism evidence="1 2">
    <name type="scientific">Citrobacter pasteurii</name>
    <dbReference type="NCBI Taxonomy" id="1563222"/>
    <lineage>
        <taxon>Bacteria</taxon>
        <taxon>Pseudomonadati</taxon>
        <taxon>Pseudomonadota</taxon>
        <taxon>Gammaproteobacteria</taxon>
        <taxon>Enterobacterales</taxon>
        <taxon>Enterobacteriaceae</taxon>
        <taxon>Citrobacter</taxon>
    </lineage>
</organism>
<reference evidence="1 2" key="1">
    <citation type="submission" date="2018-08" db="EMBL/GenBank/DDBJ databases">
        <title>Complete genomic analysis of a Citrobacter pasteurii isolated from cockles (Cerastoderma edule) containing a new chromosomic qnrB allele.</title>
        <authorList>
            <person name="Rodrigues A."/>
            <person name="Baptista T."/>
            <person name="Quesada A."/>
            <person name="Campos M.J."/>
        </authorList>
    </citation>
    <scope>NUCLEOTIDE SEQUENCE [LARGE SCALE GENOMIC DNA]</scope>
    <source>
        <strain evidence="1 2">BA18</strain>
    </source>
</reference>
<dbReference type="Proteomes" id="UP000468420">
    <property type="component" value="Unassembled WGS sequence"/>
</dbReference>
<protein>
    <submittedName>
        <fullName evidence="1">Uncharacterized protein</fullName>
    </submittedName>
</protein>
<evidence type="ECO:0000313" key="2">
    <source>
        <dbReference type="Proteomes" id="UP000468420"/>
    </source>
</evidence>
<name>A0A6N6K6U3_9ENTR</name>
<evidence type="ECO:0000313" key="1">
    <source>
        <dbReference type="EMBL" id="KAA1280197.1"/>
    </source>
</evidence>
<sequence length="85" mass="9635">MGKMTFVVEFEDGKEPPFQFTDDFMGMGGKLCSVAAFDYKDDLLTGDEVSAVIGLFNEHRRDLDVWCDEFDADAENIERKLNLMG</sequence>
<dbReference type="EMBL" id="QRDC01000002">
    <property type="protein sequence ID" value="KAA1280197.1"/>
    <property type="molecule type" value="Genomic_DNA"/>
</dbReference>
<dbReference type="RefSeq" id="WP_149691252.1">
    <property type="nucleotide sequence ID" value="NZ_QRDC01000002.1"/>
</dbReference>
<proteinExistence type="predicted"/>
<dbReference type="AlphaFoldDB" id="A0A6N6K6U3"/>
<gene>
    <name evidence="1" type="ORF">DXF85_02630</name>
</gene>